<keyword evidence="2" id="KW-1185">Reference proteome</keyword>
<gene>
    <name evidence="1" type="ORF">SPARVUS_LOCUS5351005</name>
</gene>
<evidence type="ECO:0000313" key="1">
    <source>
        <dbReference type="EMBL" id="CAI9560877.1"/>
    </source>
</evidence>
<organism evidence="1 2">
    <name type="scientific">Staurois parvus</name>
    <dbReference type="NCBI Taxonomy" id="386267"/>
    <lineage>
        <taxon>Eukaryota</taxon>
        <taxon>Metazoa</taxon>
        <taxon>Chordata</taxon>
        <taxon>Craniata</taxon>
        <taxon>Vertebrata</taxon>
        <taxon>Euteleostomi</taxon>
        <taxon>Amphibia</taxon>
        <taxon>Batrachia</taxon>
        <taxon>Anura</taxon>
        <taxon>Neobatrachia</taxon>
        <taxon>Ranoidea</taxon>
        <taxon>Ranidae</taxon>
        <taxon>Staurois</taxon>
    </lineage>
</organism>
<sequence length="43" mass="4649">MMPGSDILLTTLHVITDWPITPQFAASAVNDWVLAGDLPPGTW</sequence>
<evidence type="ECO:0000313" key="2">
    <source>
        <dbReference type="Proteomes" id="UP001162483"/>
    </source>
</evidence>
<accession>A0ABN9CL55</accession>
<dbReference type="Proteomes" id="UP001162483">
    <property type="component" value="Unassembled WGS sequence"/>
</dbReference>
<name>A0ABN9CL55_9NEOB</name>
<protein>
    <submittedName>
        <fullName evidence="1">Uncharacterized protein</fullName>
    </submittedName>
</protein>
<comment type="caution">
    <text evidence="1">The sequence shown here is derived from an EMBL/GenBank/DDBJ whole genome shotgun (WGS) entry which is preliminary data.</text>
</comment>
<proteinExistence type="predicted"/>
<reference evidence="1" key="1">
    <citation type="submission" date="2023-05" db="EMBL/GenBank/DDBJ databases">
        <authorList>
            <person name="Stuckert A."/>
        </authorList>
    </citation>
    <scope>NUCLEOTIDE SEQUENCE</scope>
</reference>
<dbReference type="EMBL" id="CATNWA010010927">
    <property type="protein sequence ID" value="CAI9560877.1"/>
    <property type="molecule type" value="Genomic_DNA"/>
</dbReference>